<dbReference type="PANTHER" id="PTHR43420">
    <property type="entry name" value="ACETYLTRANSFERASE"/>
    <property type="match status" value="1"/>
</dbReference>
<dbReference type="InterPro" id="IPR016181">
    <property type="entry name" value="Acyl_CoA_acyltransferase"/>
</dbReference>
<accession>A0ABX7XC09</accession>
<reference evidence="5" key="2">
    <citation type="submission" date="2021-04" db="EMBL/GenBank/DDBJ databases">
        <title>Taxonomy of Flavobacteriaceae bacterium ZY171143.</title>
        <authorList>
            <person name="Li F."/>
        </authorList>
    </citation>
    <scope>NUCLEOTIDE SEQUENCE [LARGE SCALE GENOMIC DNA]</scope>
    <source>
        <strain evidence="5">ZY171143</strain>
    </source>
</reference>
<dbReference type="Gene3D" id="3.40.630.30">
    <property type="match status" value="1"/>
</dbReference>
<evidence type="ECO:0000259" key="3">
    <source>
        <dbReference type="PROSITE" id="PS51186"/>
    </source>
</evidence>
<dbReference type="Pfam" id="PF00583">
    <property type="entry name" value="Acetyltransf_1"/>
    <property type="match status" value="1"/>
</dbReference>
<dbReference type="SUPFAM" id="SSF55729">
    <property type="entry name" value="Acyl-CoA N-acyltransferases (Nat)"/>
    <property type="match status" value="1"/>
</dbReference>
<evidence type="ECO:0000313" key="5">
    <source>
        <dbReference type="Proteomes" id="UP000672011"/>
    </source>
</evidence>
<organism evidence="4 5">
    <name type="scientific">Faecalibacter bovis</name>
    <dbReference type="NCBI Taxonomy" id="2898187"/>
    <lineage>
        <taxon>Bacteria</taxon>
        <taxon>Pseudomonadati</taxon>
        <taxon>Bacteroidota</taxon>
        <taxon>Flavobacteriia</taxon>
        <taxon>Flavobacteriales</taxon>
        <taxon>Weeksellaceae</taxon>
        <taxon>Faecalibacter</taxon>
    </lineage>
</organism>
<proteinExistence type="predicted"/>
<evidence type="ECO:0000256" key="1">
    <source>
        <dbReference type="ARBA" id="ARBA00022679"/>
    </source>
</evidence>
<dbReference type="CDD" id="cd04301">
    <property type="entry name" value="NAT_SF"/>
    <property type="match status" value="1"/>
</dbReference>
<dbReference type="InterPro" id="IPR000182">
    <property type="entry name" value="GNAT_dom"/>
</dbReference>
<reference evidence="4 5" key="1">
    <citation type="journal article" date="2021" name="Int. J. Syst. Evol. Microbiol.">
        <title>Faecalibacter bovis sp. nov., isolated from cow faeces.</title>
        <authorList>
            <person name="Li F."/>
            <person name="Zhao W."/>
            <person name="Hong Q."/>
            <person name="Shao Q."/>
            <person name="Song J."/>
            <person name="Yang S."/>
        </authorList>
    </citation>
    <scope>NUCLEOTIDE SEQUENCE [LARGE SCALE GENOMIC DNA]</scope>
    <source>
        <strain evidence="4 5">ZY171143</strain>
    </source>
</reference>
<dbReference type="InterPro" id="IPR050680">
    <property type="entry name" value="YpeA/RimI_acetyltransf"/>
</dbReference>
<evidence type="ECO:0000256" key="2">
    <source>
        <dbReference type="ARBA" id="ARBA00023315"/>
    </source>
</evidence>
<dbReference type="Proteomes" id="UP000672011">
    <property type="component" value="Chromosome"/>
</dbReference>
<dbReference type="RefSeq" id="WP_230476047.1">
    <property type="nucleotide sequence ID" value="NZ_CP072842.1"/>
</dbReference>
<feature type="domain" description="N-acetyltransferase" evidence="3">
    <location>
        <begin position="2"/>
        <end position="187"/>
    </location>
</feature>
<dbReference type="PROSITE" id="PS51186">
    <property type="entry name" value="GNAT"/>
    <property type="match status" value="1"/>
</dbReference>
<keyword evidence="2" id="KW-0012">Acyltransferase</keyword>
<keyword evidence="5" id="KW-1185">Reference proteome</keyword>
<sequence>MKNFRKATPNDASIVAQLLMFSMQEIVFDFIGEKNSEKAIEFLTELIKIENNQYSYENTWIYEIDDKIAGTCILYDGALLEILRKPVLDLLASQYNRNINPQDETESGEIYIDNVAIFPEYRGKGIGSEIFQFIIDEFAIKQGKTLGLLVDFNNLRAKKLYESLGFKVVGEKQLMSENHFHMQLKKGS</sequence>
<dbReference type="PANTHER" id="PTHR43420:SF47">
    <property type="entry name" value="N-ACETYLTRANSFERASE DOMAIN-CONTAINING PROTEIN"/>
    <property type="match status" value="1"/>
</dbReference>
<keyword evidence="1" id="KW-0808">Transferase</keyword>
<gene>
    <name evidence="4" type="ORF">J9309_11615</name>
</gene>
<name>A0ABX7XC09_9FLAO</name>
<evidence type="ECO:0000313" key="4">
    <source>
        <dbReference type="EMBL" id="QTV05407.1"/>
    </source>
</evidence>
<protein>
    <submittedName>
        <fullName evidence="4">GNAT family N-acetyltransferase</fullName>
    </submittedName>
</protein>
<dbReference type="EMBL" id="CP072842">
    <property type="protein sequence ID" value="QTV05407.1"/>
    <property type="molecule type" value="Genomic_DNA"/>
</dbReference>